<dbReference type="PROSITE" id="PS50082">
    <property type="entry name" value="WD_REPEATS_2"/>
    <property type="match status" value="2"/>
</dbReference>
<proteinExistence type="predicted"/>
<name>A0A6A4GD79_9AGAR</name>
<evidence type="ECO:0000313" key="4">
    <source>
        <dbReference type="EMBL" id="KAE9383358.1"/>
    </source>
</evidence>
<dbReference type="EMBL" id="ML770530">
    <property type="protein sequence ID" value="KAE9383358.1"/>
    <property type="molecule type" value="Genomic_DNA"/>
</dbReference>
<evidence type="ECO:0000256" key="1">
    <source>
        <dbReference type="ARBA" id="ARBA00022574"/>
    </source>
</evidence>
<organism evidence="4 5">
    <name type="scientific">Gymnopus androsaceus JB14</name>
    <dbReference type="NCBI Taxonomy" id="1447944"/>
    <lineage>
        <taxon>Eukaryota</taxon>
        <taxon>Fungi</taxon>
        <taxon>Dikarya</taxon>
        <taxon>Basidiomycota</taxon>
        <taxon>Agaricomycotina</taxon>
        <taxon>Agaricomycetes</taxon>
        <taxon>Agaricomycetidae</taxon>
        <taxon>Agaricales</taxon>
        <taxon>Marasmiineae</taxon>
        <taxon>Omphalotaceae</taxon>
        <taxon>Gymnopus</taxon>
    </lineage>
</organism>
<dbReference type="GO" id="GO:1990234">
    <property type="term" value="C:transferase complex"/>
    <property type="evidence" value="ECO:0007669"/>
    <property type="project" value="UniProtKB-ARBA"/>
</dbReference>
<keyword evidence="2" id="KW-0677">Repeat</keyword>
<dbReference type="InterPro" id="IPR001680">
    <property type="entry name" value="WD40_rpt"/>
</dbReference>
<keyword evidence="5" id="KW-1185">Reference proteome</keyword>
<dbReference type="Gene3D" id="2.130.10.10">
    <property type="entry name" value="YVTN repeat-like/Quinoprotein amine dehydrogenase"/>
    <property type="match status" value="1"/>
</dbReference>
<dbReference type="InterPro" id="IPR011047">
    <property type="entry name" value="Quinoprotein_ADH-like_sf"/>
</dbReference>
<dbReference type="AlphaFoldDB" id="A0A6A4GD79"/>
<dbReference type="SUPFAM" id="SSF50998">
    <property type="entry name" value="Quinoprotein alcohol dehydrogenase-like"/>
    <property type="match status" value="1"/>
</dbReference>
<sequence length="152" mass="17168">MSVAFSPDGTRIVSGSHDHTIRIWDATTGAQIGEPLEGHEDSVPPVAFSPDGNRIVSGSDDKTIRLINHHESVQGSASICSVHCWYLPRHVAHNHWHLSSDGWIIFPHLPHGIIWIPPQFRKLLWRPQNTCIISRTGYNKISFEDCVYGEEW</sequence>
<feature type="repeat" description="WD" evidence="3">
    <location>
        <begin position="36"/>
        <end position="68"/>
    </location>
</feature>
<dbReference type="PROSITE" id="PS50294">
    <property type="entry name" value="WD_REPEATS_REGION"/>
    <property type="match status" value="2"/>
</dbReference>
<evidence type="ECO:0000313" key="5">
    <source>
        <dbReference type="Proteomes" id="UP000799118"/>
    </source>
</evidence>
<evidence type="ECO:0000256" key="3">
    <source>
        <dbReference type="PROSITE-ProRule" id="PRU00221"/>
    </source>
</evidence>
<dbReference type="PANTHER" id="PTHR22847:SF637">
    <property type="entry name" value="WD REPEAT DOMAIN 5B"/>
    <property type="match status" value="1"/>
</dbReference>
<feature type="repeat" description="WD" evidence="3">
    <location>
        <begin position="1"/>
        <end position="34"/>
    </location>
</feature>
<dbReference type="SMART" id="SM00320">
    <property type="entry name" value="WD40"/>
    <property type="match status" value="2"/>
</dbReference>
<dbReference type="Pfam" id="PF00400">
    <property type="entry name" value="WD40"/>
    <property type="match status" value="2"/>
</dbReference>
<protein>
    <submittedName>
        <fullName evidence="4">WD40 repeat-like protein</fullName>
    </submittedName>
</protein>
<dbReference type="Proteomes" id="UP000799118">
    <property type="component" value="Unassembled WGS sequence"/>
</dbReference>
<evidence type="ECO:0000256" key="2">
    <source>
        <dbReference type="ARBA" id="ARBA00022737"/>
    </source>
</evidence>
<dbReference type="InterPro" id="IPR019775">
    <property type="entry name" value="WD40_repeat_CS"/>
</dbReference>
<dbReference type="GO" id="GO:0005634">
    <property type="term" value="C:nucleus"/>
    <property type="evidence" value="ECO:0007669"/>
    <property type="project" value="TreeGrafter"/>
</dbReference>
<reference evidence="4" key="1">
    <citation type="journal article" date="2019" name="Environ. Microbiol.">
        <title>Fungal ecological strategies reflected in gene transcription - a case study of two litter decomposers.</title>
        <authorList>
            <person name="Barbi F."/>
            <person name="Kohler A."/>
            <person name="Barry K."/>
            <person name="Baskaran P."/>
            <person name="Daum C."/>
            <person name="Fauchery L."/>
            <person name="Ihrmark K."/>
            <person name="Kuo A."/>
            <person name="LaButti K."/>
            <person name="Lipzen A."/>
            <person name="Morin E."/>
            <person name="Grigoriev I.V."/>
            <person name="Henrissat B."/>
            <person name="Lindahl B."/>
            <person name="Martin F."/>
        </authorList>
    </citation>
    <scope>NUCLEOTIDE SEQUENCE</scope>
    <source>
        <strain evidence="4">JB14</strain>
    </source>
</reference>
<keyword evidence="1 3" id="KW-0853">WD repeat</keyword>
<dbReference type="OrthoDB" id="6262491at2759"/>
<dbReference type="InterPro" id="IPR015943">
    <property type="entry name" value="WD40/YVTN_repeat-like_dom_sf"/>
</dbReference>
<gene>
    <name evidence="4" type="ORF">BT96DRAFT_869273</name>
</gene>
<dbReference type="PROSITE" id="PS00678">
    <property type="entry name" value="WD_REPEATS_1"/>
    <property type="match status" value="1"/>
</dbReference>
<feature type="non-terminal residue" evidence="4">
    <location>
        <position position="152"/>
    </location>
</feature>
<accession>A0A6A4GD79</accession>
<dbReference type="PANTHER" id="PTHR22847">
    <property type="entry name" value="WD40 REPEAT PROTEIN"/>
    <property type="match status" value="1"/>
</dbReference>